<dbReference type="Gene3D" id="3.40.720.10">
    <property type="entry name" value="Alkaline Phosphatase, subunit A"/>
    <property type="match status" value="1"/>
</dbReference>
<name>A0A9W9NG56_9EURO</name>
<comment type="caution">
    <text evidence="4">The sequence shown here is derived from an EMBL/GenBank/DDBJ whole genome shotgun (WGS) entry which is preliminary data.</text>
</comment>
<keyword evidence="3" id="KW-0732">Signal</keyword>
<accession>A0A9W9NG56</accession>
<gene>
    <name evidence="4" type="ORF">N7498_001428</name>
</gene>
<dbReference type="SUPFAM" id="SSF53649">
    <property type="entry name" value="Alkaline phosphatase-like"/>
    <property type="match status" value="1"/>
</dbReference>
<protein>
    <recommendedName>
        <fullName evidence="6">Phosphoesterase</fullName>
    </recommendedName>
</protein>
<dbReference type="PANTHER" id="PTHR31956">
    <property type="entry name" value="NON-SPECIFIC PHOSPHOLIPASE C4-RELATED"/>
    <property type="match status" value="1"/>
</dbReference>
<evidence type="ECO:0008006" key="6">
    <source>
        <dbReference type="Google" id="ProtNLM"/>
    </source>
</evidence>
<proteinExistence type="predicted"/>
<dbReference type="PANTHER" id="PTHR31956:SF24">
    <property type="entry name" value="PHOSPHOESTERASE SUPERFAMILY PROTEIN (AFU_ORTHOLOGUE AFUA_1G17590)"/>
    <property type="match status" value="1"/>
</dbReference>
<evidence type="ECO:0000256" key="2">
    <source>
        <dbReference type="SAM" id="MobiDB-lite"/>
    </source>
</evidence>
<evidence type="ECO:0000256" key="1">
    <source>
        <dbReference type="ARBA" id="ARBA00022801"/>
    </source>
</evidence>
<evidence type="ECO:0000313" key="5">
    <source>
        <dbReference type="Proteomes" id="UP001150904"/>
    </source>
</evidence>
<dbReference type="OrthoDB" id="5135119at2759"/>
<feature type="chain" id="PRO_5040981544" description="Phosphoesterase" evidence="3">
    <location>
        <begin position="19"/>
        <end position="468"/>
    </location>
</feature>
<organism evidence="4 5">
    <name type="scientific">Penicillium cinerascens</name>
    <dbReference type="NCBI Taxonomy" id="70096"/>
    <lineage>
        <taxon>Eukaryota</taxon>
        <taxon>Fungi</taxon>
        <taxon>Dikarya</taxon>
        <taxon>Ascomycota</taxon>
        <taxon>Pezizomycotina</taxon>
        <taxon>Eurotiomycetes</taxon>
        <taxon>Eurotiomycetidae</taxon>
        <taxon>Eurotiales</taxon>
        <taxon>Aspergillaceae</taxon>
        <taxon>Penicillium</taxon>
    </lineage>
</organism>
<dbReference type="AlphaFoldDB" id="A0A9W9NG56"/>
<dbReference type="GeneID" id="83175791"/>
<dbReference type="GO" id="GO:0016788">
    <property type="term" value="F:hydrolase activity, acting on ester bonds"/>
    <property type="evidence" value="ECO:0007669"/>
    <property type="project" value="InterPro"/>
</dbReference>
<dbReference type="InterPro" id="IPR017850">
    <property type="entry name" value="Alkaline_phosphatase_core_sf"/>
</dbReference>
<evidence type="ECO:0000313" key="4">
    <source>
        <dbReference type="EMBL" id="KAJ5219329.1"/>
    </source>
</evidence>
<reference evidence="4" key="2">
    <citation type="journal article" date="2023" name="IMA Fungus">
        <title>Comparative genomic study of the Penicillium genus elucidates a diverse pangenome and 15 lateral gene transfer events.</title>
        <authorList>
            <person name="Petersen C."/>
            <person name="Sorensen T."/>
            <person name="Nielsen M.R."/>
            <person name="Sondergaard T.E."/>
            <person name="Sorensen J.L."/>
            <person name="Fitzpatrick D.A."/>
            <person name="Frisvad J.C."/>
            <person name="Nielsen K.L."/>
        </authorList>
    </citation>
    <scope>NUCLEOTIDE SEQUENCE</scope>
    <source>
        <strain evidence="4">IBT 15544</strain>
    </source>
</reference>
<dbReference type="Pfam" id="PF04185">
    <property type="entry name" value="Phosphoesterase"/>
    <property type="match status" value="1"/>
</dbReference>
<dbReference type="GO" id="GO:0009395">
    <property type="term" value="P:phospholipid catabolic process"/>
    <property type="evidence" value="ECO:0007669"/>
    <property type="project" value="TreeGrafter"/>
</dbReference>
<sequence length="468" mass="51620">MYASSLLRLLAFAAAASAVPPKRSYTAHSSSSIENLKRHIKNVVVLEMENRSLDNLLGGQTIKGLENPINNGPFCNPYNLTEPSQGTVCSSAKNMDSILDDPDHSVTGNNIEFYGTFTPNNADIASGKLTPAQKGFVYEQLRYYGDDANKTVLAKQVLNYYTEEQVPVLTSLVQNYLTFNHWHSDFPGPTAPNRAFVLSGTSAGHGTNDEDFDADKHGLTQRSIFQQLSETNRTWKNYYTDPAEQMVDAWFFNWTFTSGNQGLAVPLDNFYTDAAAGTLLDFSFIEPSCCGLGTTSMHPTGLISQGETLIKNVYAALRASPHWNQTLFILTFDETGGFHDHVPPPLAPRPDELTYTEEAPNGEDYTFSFDRLGGRVPTLLISPWVAKGVVEQKGTNSDGETVSYSASSLLRTLGYLWDFEPFTPRVGGSASFDHLIQSSKRTDTPVSLPDPKPFKQILKVQKPQQQLG</sequence>
<dbReference type="FunFam" id="3.40.720.10:FF:000052">
    <property type="entry name" value="Phosphatidylglycerol specific phospholipase, putative"/>
    <property type="match status" value="1"/>
</dbReference>
<feature type="signal peptide" evidence="3">
    <location>
        <begin position="1"/>
        <end position="18"/>
    </location>
</feature>
<evidence type="ECO:0000256" key="3">
    <source>
        <dbReference type="SAM" id="SignalP"/>
    </source>
</evidence>
<dbReference type="InterPro" id="IPR007312">
    <property type="entry name" value="Phosphoesterase"/>
</dbReference>
<dbReference type="RefSeq" id="XP_058313902.1">
    <property type="nucleotide sequence ID" value="XM_058448491.1"/>
</dbReference>
<reference evidence="4" key="1">
    <citation type="submission" date="2022-12" db="EMBL/GenBank/DDBJ databases">
        <authorList>
            <person name="Petersen C."/>
        </authorList>
    </citation>
    <scope>NUCLEOTIDE SEQUENCE</scope>
    <source>
        <strain evidence="4">IBT 15544</strain>
    </source>
</reference>
<keyword evidence="5" id="KW-1185">Reference proteome</keyword>
<keyword evidence="1" id="KW-0378">Hydrolase</keyword>
<feature type="region of interest" description="Disordered" evidence="2">
    <location>
        <begin position="440"/>
        <end position="468"/>
    </location>
</feature>
<dbReference type="Proteomes" id="UP001150904">
    <property type="component" value="Unassembled WGS sequence"/>
</dbReference>
<dbReference type="EMBL" id="JAPQKR010000004">
    <property type="protein sequence ID" value="KAJ5219329.1"/>
    <property type="molecule type" value="Genomic_DNA"/>
</dbReference>